<evidence type="ECO:0000256" key="2">
    <source>
        <dbReference type="SAM" id="Phobius"/>
    </source>
</evidence>
<comment type="caution">
    <text evidence="3">The sequence shown here is derived from an EMBL/GenBank/DDBJ whole genome shotgun (WGS) entry which is preliminary data.</text>
</comment>
<gene>
    <name evidence="3" type="ORF">GCM10009733_099860</name>
</gene>
<feature type="transmembrane region" description="Helical" evidence="2">
    <location>
        <begin position="205"/>
        <end position="227"/>
    </location>
</feature>
<feature type="region of interest" description="Disordered" evidence="1">
    <location>
        <begin position="1"/>
        <end position="197"/>
    </location>
</feature>
<accession>A0ABP4TFD3</accession>
<keyword evidence="4" id="KW-1185">Reference proteome</keyword>
<proteinExistence type="predicted"/>
<feature type="compositionally biased region" description="Basic and acidic residues" evidence="1">
    <location>
        <begin position="79"/>
        <end position="89"/>
    </location>
</feature>
<reference evidence="4" key="1">
    <citation type="journal article" date="2019" name="Int. J. Syst. Evol. Microbiol.">
        <title>The Global Catalogue of Microorganisms (GCM) 10K type strain sequencing project: providing services to taxonomists for standard genome sequencing and annotation.</title>
        <authorList>
            <consortium name="The Broad Institute Genomics Platform"/>
            <consortium name="The Broad Institute Genome Sequencing Center for Infectious Disease"/>
            <person name="Wu L."/>
            <person name="Ma J."/>
        </authorList>
    </citation>
    <scope>NUCLEOTIDE SEQUENCE [LARGE SCALE GENOMIC DNA]</scope>
    <source>
        <strain evidence="4">JCM 13929</strain>
    </source>
</reference>
<name>A0ABP4TFD3_9ACTN</name>
<keyword evidence="2" id="KW-0812">Transmembrane</keyword>
<evidence type="ECO:0000313" key="4">
    <source>
        <dbReference type="Proteomes" id="UP001500064"/>
    </source>
</evidence>
<dbReference type="EMBL" id="BAAAMU010000154">
    <property type="protein sequence ID" value="GAA1687255.1"/>
    <property type="molecule type" value="Genomic_DNA"/>
</dbReference>
<sequence>MEDDHRVWPPEPGPGHRRTPPEDSAPARGGAHRDEGASRATPRHASAPYVPEQPEPPEPPERRDEAGWGRPPDPPPAFGRRERPYEQFGRRHGPPADPGPDPGRGRDDLAEQEPRWGRDDSADLDSPWGRRGHPLDLDQGEPEEPAWGPRIRGAAPREPNHGRGEAWEDLPPSARLHGSPADPGLRRRSPAGPTVPAGGGLWRRVAVVLAALIAGTGLVAGAAVAALRLTAPPERTGLLRDALAGVAATLPQGWSAGSVAPVTGFTSVVRDERGALVMARPVPGPVTDVRKATAEAAELYSRLLLNGDRVSVVDDRKTADGHTRALRAEYKDVVNRPAFLRVMLVTRTDRSVLLVGLLQPEDDSRRQALDEVMTSVR</sequence>
<keyword evidence="2" id="KW-0472">Membrane</keyword>
<protein>
    <recommendedName>
        <fullName evidence="5">DUF1795 domain-containing protein</fullName>
    </recommendedName>
</protein>
<evidence type="ECO:0008006" key="5">
    <source>
        <dbReference type="Google" id="ProtNLM"/>
    </source>
</evidence>
<feature type="compositionally biased region" description="Basic and acidic residues" evidence="1">
    <location>
        <begin position="103"/>
        <end position="121"/>
    </location>
</feature>
<evidence type="ECO:0000256" key="1">
    <source>
        <dbReference type="SAM" id="MobiDB-lite"/>
    </source>
</evidence>
<dbReference type="Proteomes" id="UP001500064">
    <property type="component" value="Unassembled WGS sequence"/>
</dbReference>
<evidence type="ECO:0000313" key="3">
    <source>
        <dbReference type="EMBL" id="GAA1687255.1"/>
    </source>
</evidence>
<organism evidence="3 4">
    <name type="scientific">Nonomuraea maheshkhaliensis</name>
    <dbReference type="NCBI Taxonomy" id="419590"/>
    <lineage>
        <taxon>Bacteria</taxon>
        <taxon>Bacillati</taxon>
        <taxon>Actinomycetota</taxon>
        <taxon>Actinomycetes</taxon>
        <taxon>Streptosporangiales</taxon>
        <taxon>Streptosporangiaceae</taxon>
        <taxon>Nonomuraea</taxon>
    </lineage>
</organism>
<keyword evidence="2" id="KW-1133">Transmembrane helix</keyword>